<evidence type="ECO:0000313" key="6">
    <source>
        <dbReference type="EMBL" id="PVZ99273.1"/>
    </source>
</evidence>
<dbReference type="EMBL" id="MBFU01000451">
    <property type="protein sequence ID" value="PVZ99273.1"/>
    <property type="molecule type" value="Genomic_DNA"/>
</dbReference>
<dbReference type="Pfam" id="PF22622">
    <property type="entry name" value="MFE-2_hydrat-2_N"/>
    <property type="match status" value="1"/>
</dbReference>
<keyword evidence="7" id="KW-1185">Reference proteome</keyword>
<dbReference type="PANTHER" id="PTHR45024:SF2">
    <property type="entry name" value="SCP2 DOMAIN-CONTAINING PROTEIN"/>
    <property type="match status" value="1"/>
</dbReference>
<protein>
    <recommendedName>
        <fullName evidence="5">Peroxisomal multifunctional enzyme type 2-like N-terminal domain-containing protein</fullName>
    </recommendedName>
</protein>
<dbReference type="PRINTS" id="PR00081">
    <property type="entry name" value="GDHRDH"/>
</dbReference>
<dbReference type="AlphaFoldDB" id="A0A2U1J2L1"/>
<evidence type="ECO:0000313" key="7">
    <source>
        <dbReference type="Proteomes" id="UP000245591"/>
    </source>
</evidence>
<dbReference type="SUPFAM" id="SSF51735">
    <property type="entry name" value="NAD(P)-binding Rossmann-fold domains"/>
    <property type="match status" value="1"/>
</dbReference>
<sequence length="378" mass="41349">MRIINNVYLKDMHKVTKVTMPIFMKQKSGVIINTSSSVGLYVNFGLANYSAAKSATIGFTRTLPHKSIKNGIRVNCIASNDGTQLTATVFPQEIVDLLKPEYVAPFVGFLCHNSCPDSGKIFQIGSCWAGQVCRQSAGGHIFVPDETYTPESIRDKCAQLLTSSGDFNKVVVGNIMRVLNVKIGETSNVEKKITARNQNATIDVEAARKHVFQPKNFAFTERDVMLYAFGISASHKDITIVYELSPKSHTFPTFPVLAKFFCGVNYGKFLPKFNSMMLLHGEEFVQIHSPIPTSGNFVCTSQVVDIADKGKASAVTMRLSMKDQSGKLIADVESTTFIRGIGGFSKVPGYNQPSPPVRSPIAVANASPPKNTDQDVVY</sequence>
<dbReference type="SUPFAM" id="SSF54637">
    <property type="entry name" value="Thioesterase/thiol ester dehydrase-isomerase"/>
    <property type="match status" value="1"/>
</dbReference>
<keyword evidence="3" id="KW-0456">Lyase</keyword>
<dbReference type="Gene3D" id="3.40.50.720">
    <property type="entry name" value="NAD(P)-binding Rossmann-like Domain"/>
    <property type="match status" value="2"/>
</dbReference>
<dbReference type="Proteomes" id="UP000245591">
    <property type="component" value="Unassembled WGS sequence"/>
</dbReference>
<dbReference type="InterPro" id="IPR029069">
    <property type="entry name" value="HotDog_dom_sf"/>
</dbReference>
<feature type="domain" description="Peroxisomal multifunctional enzyme type 2-like N-terminal" evidence="5">
    <location>
        <begin position="217"/>
        <end position="340"/>
    </location>
</feature>
<dbReference type="InterPro" id="IPR036291">
    <property type="entry name" value="NAD(P)-bd_dom_sf"/>
</dbReference>
<evidence type="ECO:0000256" key="4">
    <source>
        <dbReference type="SAM" id="MobiDB-lite"/>
    </source>
</evidence>
<dbReference type="Gene3D" id="3.10.129.10">
    <property type="entry name" value="Hotdog Thioesterase"/>
    <property type="match status" value="1"/>
</dbReference>
<dbReference type="PANTHER" id="PTHR45024">
    <property type="entry name" value="DEHYDROGENASES, SHORT CHAIN"/>
    <property type="match status" value="1"/>
</dbReference>
<comment type="caution">
    <text evidence="6">The sequence shown here is derived from an EMBL/GenBank/DDBJ whole genome shotgun (WGS) entry which is preliminary data.</text>
</comment>
<dbReference type="GO" id="GO:0016491">
    <property type="term" value="F:oxidoreductase activity"/>
    <property type="evidence" value="ECO:0007669"/>
    <property type="project" value="UniProtKB-KW"/>
</dbReference>
<dbReference type="Pfam" id="PF00106">
    <property type="entry name" value="adh_short"/>
    <property type="match status" value="1"/>
</dbReference>
<name>A0A2U1J2L1_SMIAN</name>
<dbReference type="InterPro" id="IPR051687">
    <property type="entry name" value="Peroxisomal_Beta-Oxidation"/>
</dbReference>
<keyword evidence="2" id="KW-0560">Oxidoreductase</keyword>
<dbReference type="InterPro" id="IPR002347">
    <property type="entry name" value="SDR_fam"/>
</dbReference>
<accession>A0A2U1J2L1</accession>
<dbReference type="GO" id="GO:0016829">
    <property type="term" value="F:lyase activity"/>
    <property type="evidence" value="ECO:0007669"/>
    <property type="project" value="UniProtKB-KW"/>
</dbReference>
<comment type="similarity">
    <text evidence="1">Belongs to the short-chain dehydrogenases/reductases (SDR) family.</text>
</comment>
<gene>
    <name evidence="6" type="ORF">BB558_004699</name>
</gene>
<evidence type="ECO:0000259" key="5">
    <source>
        <dbReference type="Pfam" id="PF22622"/>
    </source>
</evidence>
<evidence type="ECO:0000256" key="1">
    <source>
        <dbReference type="ARBA" id="ARBA00006484"/>
    </source>
</evidence>
<evidence type="ECO:0000256" key="3">
    <source>
        <dbReference type="ARBA" id="ARBA00023239"/>
    </source>
</evidence>
<evidence type="ECO:0000256" key="2">
    <source>
        <dbReference type="ARBA" id="ARBA00023002"/>
    </source>
</evidence>
<reference evidence="6 7" key="1">
    <citation type="journal article" date="2018" name="MBio">
        <title>Comparative Genomics Reveals the Core Gene Toolbox for the Fungus-Insect Symbiosis.</title>
        <authorList>
            <person name="Wang Y."/>
            <person name="Stata M."/>
            <person name="Wang W."/>
            <person name="Stajich J.E."/>
            <person name="White M.M."/>
            <person name="Moncalvo J.M."/>
        </authorList>
    </citation>
    <scope>NUCLEOTIDE SEQUENCE [LARGE SCALE GENOMIC DNA]</scope>
    <source>
        <strain evidence="6 7">AUS-126-30</strain>
    </source>
</reference>
<proteinExistence type="inferred from homology"/>
<dbReference type="InterPro" id="IPR054357">
    <property type="entry name" value="MFE-2_N"/>
</dbReference>
<feature type="region of interest" description="Disordered" evidence="4">
    <location>
        <begin position="356"/>
        <end position="378"/>
    </location>
</feature>
<organism evidence="6 7">
    <name type="scientific">Smittium angustum</name>
    <dbReference type="NCBI Taxonomy" id="133377"/>
    <lineage>
        <taxon>Eukaryota</taxon>
        <taxon>Fungi</taxon>
        <taxon>Fungi incertae sedis</taxon>
        <taxon>Zoopagomycota</taxon>
        <taxon>Kickxellomycotina</taxon>
        <taxon>Harpellomycetes</taxon>
        <taxon>Harpellales</taxon>
        <taxon>Legeriomycetaceae</taxon>
        <taxon>Smittium</taxon>
    </lineage>
</organism>